<comment type="caution">
    <text evidence="2">The sequence shown here is derived from an EMBL/GenBank/DDBJ whole genome shotgun (WGS) entry which is preliminary data.</text>
</comment>
<protein>
    <submittedName>
        <fullName evidence="2">SMI1/KNR4 family protein</fullName>
    </submittedName>
</protein>
<dbReference type="Proteomes" id="UP000321363">
    <property type="component" value="Unassembled WGS sequence"/>
</dbReference>
<evidence type="ECO:0000313" key="3">
    <source>
        <dbReference type="Proteomes" id="UP000321363"/>
    </source>
</evidence>
<proteinExistence type="predicted"/>
<keyword evidence="3" id="KW-1185">Reference proteome</keyword>
<reference evidence="2 3" key="1">
    <citation type="journal article" date="2005" name="Int. J. Syst. Evol. Microbiol.">
        <title>Bacillus litoralis sp. nov., isolated from a tidal flat of the Yellow Sea in Korea.</title>
        <authorList>
            <person name="Yoon J.H."/>
            <person name="Oh T.K."/>
        </authorList>
    </citation>
    <scope>NUCLEOTIDE SEQUENCE [LARGE SCALE GENOMIC DNA]</scope>
    <source>
        <strain evidence="2 3">SW-211</strain>
    </source>
</reference>
<dbReference type="InterPro" id="IPR018958">
    <property type="entry name" value="Knr4/Smi1-like_dom"/>
</dbReference>
<dbReference type="InterPro" id="IPR037883">
    <property type="entry name" value="Knr4/Smi1-like_sf"/>
</dbReference>
<dbReference type="SUPFAM" id="SSF160631">
    <property type="entry name" value="SMI1/KNR4-like"/>
    <property type="match status" value="1"/>
</dbReference>
<dbReference type="EMBL" id="VOQF01000009">
    <property type="protein sequence ID" value="TXC89502.1"/>
    <property type="molecule type" value="Genomic_DNA"/>
</dbReference>
<dbReference type="RefSeq" id="WP_146949767.1">
    <property type="nucleotide sequence ID" value="NZ_VOQF01000009.1"/>
</dbReference>
<sequence>MDDIKILLSKWEKILQKIENNNGKVTPIEIGEKATTQEIEAKEKELGYQLAPSFKYILQNIGKSLSFYYSFSEDIMIPNEFQEICSGELNWNIDFLQNLTILADELMSDEEDYGSNLRGKLEFSQSGNGDIYAFDMSVDSEEKPVIYWDHEEDTVTYIADSFIDYLFRITELGCIGSEKWQFEYFLGDAGVDITNPRAVKWKHWFESFSETTLKDVKDNMEQLVAFVIYRKKLDEETIELFQNFEENKLFQHLLVKLHQINTFTDQKIVCEIIGKVLGISAEKWVRGLWEAKQDTVNTSLRSYLTSMCINKNEGLTLVFNFLDQKFNKKIAGYEAVSHLGDFHSREVILWMENHVKFPVTEGWDELFLKSNFSWDDIERWTSLEEKHEATVIHALELFVQKKHENNKYTYVIPGFPSRPEAIDFFVKLCAKQVIKKRILPIENVMQNIDIFY</sequence>
<name>A0A5C6VVF8_9BACI</name>
<feature type="domain" description="Knr4/Smi1-like" evidence="1">
    <location>
        <begin position="34"/>
        <end position="166"/>
    </location>
</feature>
<evidence type="ECO:0000313" key="2">
    <source>
        <dbReference type="EMBL" id="TXC89502.1"/>
    </source>
</evidence>
<evidence type="ECO:0000259" key="1">
    <source>
        <dbReference type="Pfam" id="PF09346"/>
    </source>
</evidence>
<organism evidence="2 3">
    <name type="scientific">Metabacillus litoralis</name>
    <dbReference type="NCBI Taxonomy" id="152268"/>
    <lineage>
        <taxon>Bacteria</taxon>
        <taxon>Bacillati</taxon>
        <taxon>Bacillota</taxon>
        <taxon>Bacilli</taxon>
        <taxon>Bacillales</taxon>
        <taxon>Bacillaceae</taxon>
        <taxon>Metabacillus</taxon>
    </lineage>
</organism>
<dbReference type="Gene3D" id="3.40.1580.10">
    <property type="entry name" value="SMI1/KNR4-like"/>
    <property type="match status" value="1"/>
</dbReference>
<dbReference type="OrthoDB" id="2875031at2"/>
<accession>A0A5C6VVF8</accession>
<gene>
    <name evidence="2" type="ORF">FS935_16610</name>
</gene>
<dbReference type="AlphaFoldDB" id="A0A5C6VVF8"/>
<dbReference type="Pfam" id="PF09346">
    <property type="entry name" value="SMI1_KNR4"/>
    <property type="match status" value="1"/>
</dbReference>